<dbReference type="AlphaFoldDB" id="A0A7S1RIR0"/>
<dbReference type="EMBL" id="HBGE01072368">
    <property type="protein sequence ID" value="CAD9166555.1"/>
    <property type="molecule type" value="Transcribed_RNA"/>
</dbReference>
<feature type="compositionally biased region" description="Polar residues" evidence="2">
    <location>
        <begin position="1"/>
        <end position="21"/>
    </location>
</feature>
<feature type="coiled-coil region" evidence="1">
    <location>
        <begin position="181"/>
        <end position="208"/>
    </location>
</feature>
<gene>
    <name evidence="3" type="ORF">ACAT0790_LOCUS43323</name>
</gene>
<evidence type="ECO:0000256" key="1">
    <source>
        <dbReference type="SAM" id="Coils"/>
    </source>
</evidence>
<evidence type="ECO:0008006" key="4">
    <source>
        <dbReference type="Google" id="ProtNLM"/>
    </source>
</evidence>
<keyword evidence="1" id="KW-0175">Coiled coil</keyword>
<evidence type="ECO:0000313" key="3">
    <source>
        <dbReference type="EMBL" id="CAD9166555.1"/>
    </source>
</evidence>
<feature type="region of interest" description="Disordered" evidence="2">
    <location>
        <begin position="1"/>
        <end position="35"/>
    </location>
</feature>
<dbReference type="Pfam" id="PF03357">
    <property type="entry name" value="Snf7"/>
    <property type="match status" value="1"/>
</dbReference>
<evidence type="ECO:0000256" key="2">
    <source>
        <dbReference type="SAM" id="MobiDB-lite"/>
    </source>
</evidence>
<protein>
    <recommendedName>
        <fullName evidence="4">Charged multivesicular body protein 3</fullName>
    </recommendedName>
</protein>
<dbReference type="InterPro" id="IPR005024">
    <property type="entry name" value="Snf7_fam"/>
</dbReference>
<dbReference type="GO" id="GO:0007034">
    <property type="term" value="P:vacuolar transport"/>
    <property type="evidence" value="ECO:0007669"/>
    <property type="project" value="InterPro"/>
</dbReference>
<accession>A0A7S1RIR0</accession>
<dbReference type="PANTHER" id="PTHR10476">
    <property type="entry name" value="CHARGED MULTIVESICULAR BODY PROTEIN"/>
    <property type="match status" value="1"/>
</dbReference>
<organism evidence="3">
    <name type="scientific">Alexandrium catenella</name>
    <name type="common">Red tide dinoflagellate</name>
    <name type="synonym">Gonyaulax catenella</name>
    <dbReference type="NCBI Taxonomy" id="2925"/>
    <lineage>
        <taxon>Eukaryota</taxon>
        <taxon>Sar</taxon>
        <taxon>Alveolata</taxon>
        <taxon>Dinophyceae</taxon>
        <taxon>Gonyaulacales</taxon>
        <taxon>Pyrocystaceae</taxon>
        <taxon>Alexandrium</taxon>
    </lineage>
</organism>
<reference evidence="3" key="1">
    <citation type="submission" date="2021-01" db="EMBL/GenBank/DDBJ databases">
        <authorList>
            <person name="Corre E."/>
            <person name="Pelletier E."/>
            <person name="Niang G."/>
            <person name="Scheremetjew M."/>
            <person name="Finn R."/>
            <person name="Kale V."/>
            <person name="Holt S."/>
            <person name="Cochrane G."/>
            <person name="Meng A."/>
            <person name="Brown T."/>
            <person name="Cohen L."/>
        </authorList>
    </citation>
    <scope>NUCLEOTIDE SEQUENCE</scope>
    <source>
        <strain evidence="3">OF101</strain>
    </source>
</reference>
<sequence length="398" mass="43186">MSAPQSMRLGSNSPFHFSAQPSDAPPFATQPLTRTSGLELPPTQTAFSSQASLPVQERSFDIRTSETFYGDVPVTQPQNLGLPHDLRNAETFVANPAPFSSSGSSQGVRGAYPAQEAVYAPQAAQHQSALPSQEYDGYSKPSRMQGVPMGAAQGLFVPAPPAARDGTAAVIDAKVKARELQFQLKLEMKHLEREVRKLTAEEGKMHRKMRAQAERGNTYEAQLIARNVIQTRRAIGRLEKLKASMHGVVLRLTESIASMSMRSCLKLSTDVMRQMGELSQLPQLEAAVQQMRQQAASYSHTEGFIDEALRDHEVEEASGLEVQRVLEELALDRQVELLTAASPAAGSVPQSAVTVPRTVPRTVPQMTQPSVPLTRLPSTASVASTIIPPGWQQDGVVS</sequence>
<feature type="region of interest" description="Disordered" evidence="2">
    <location>
        <begin position="120"/>
        <end position="144"/>
    </location>
</feature>
<dbReference type="Gene3D" id="6.10.140.1230">
    <property type="match status" value="1"/>
</dbReference>
<name>A0A7S1RIR0_ALECA</name>
<proteinExistence type="predicted"/>